<sequence>MGKGKRPPRKTNQRSSKRTDKLPLMPASSDDDEIDAFHKQRDMIPLDLDNARESEDDDLEHPVFDLEGISENETDDSTEDEDGNMGKAAYDE</sequence>
<protein>
    <submittedName>
        <fullName evidence="2">Uncharacterized protein</fullName>
    </submittedName>
</protein>
<dbReference type="Gramene" id="OB09G27290.1">
    <property type="protein sequence ID" value="OB09G27290.1"/>
    <property type="gene ID" value="OB09G27290"/>
</dbReference>
<accession>J3N0F0</accession>
<feature type="compositionally biased region" description="Acidic residues" evidence="1">
    <location>
        <begin position="68"/>
        <end position="83"/>
    </location>
</feature>
<evidence type="ECO:0000313" key="3">
    <source>
        <dbReference type="Proteomes" id="UP000006038"/>
    </source>
</evidence>
<feature type="region of interest" description="Disordered" evidence="1">
    <location>
        <begin position="47"/>
        <end position="92"/>
    </location>
</feature>
<reference evidence="2" key="1">
    <citation type="journal article" date="2013" name="Nat. Commun.">
        <title>Whole-genome sequencing of Oryza brachyantha reveals mechanisms underlying Oryza genome evolution.</title>
        <authorList>
            <person name="Chen J."/>
            <person name="Huang Q."/>
            <person name="Gao D."/>
            <person name="Wang J."/>
            <person name="Lang Y."/>
            <person name="Liu T."/>
            <person name="Li B."/>
            <person name="Bai Z."/>
            <person name="Luis Goicoechea J."/>
            <person name="Liang C."/>
            <person name="Chen C."/>
            <person name="Zhang W."/>
            <person name="Sun S."/>
            <person name="Liao Y."/>
            <person name="Zhang X."/>
            <person name="Yang L."/>
            <person name="Song C."/>
            <person name="Wang M."/>
            <person name="Shi J."/>
            <person name="Liu G."/>
            <person name="Liu J."/>
            <person name="Zhou H."/>
            <person name="Zhou W."/>
            <person name="Yu Q."/>
            <person name="An N."/>
            <person name="Chen Y."/>
            <person name="Cai Q."/>
            <person name="Wang B."/>
            <person name="Liu B."/>
            <person name="Min J."/>
            <person name="Huang Y."/>
            <person name="Wu H."/>
            <person name="Li Z."/>
            <person name="Zhang Y."/>
            <person name="Yin Y."/>
            <person name="Song W."/>
            <person name="Jiang J."/>
            <person name="Jackson S.A."/>
            <person name="Wing R.A."/>
            <person name="Wang J."/>
            <person name="Chen M."/>
        </authorList>
    </citation>
    <scope>NUCLEOTIDE SEQUENCE [LARGE SCALE GENOMIC DNA]</scope>
    <source>
        <strain evidence="2">cv. IRGC 101232</strain>
    </source>
</reference>
<reference evidence="2" key="2">
    <citation type="submission" date="2013-04" db="UniProtKB">
        <authorList>
            <consortium name="EnsemblPlants"/>
        </authorList>
    </citation>
    <scope>IDENTIFICATION</scope>
</reference>
<dbReference type="EnsemblPlants" id="OB09G27290.1">
    <property type="protein sequence ID" value="OB09G27290.1"/>
    <property type="gene ID" value="OB09G27290"/>
</dbReference>
<feature type="compositionally biased region" description="Basic residues" evidence="1">
    <location>
        <begin position="1"/>
        <end position="16"/>
    </location>
</feature>
<organism evidence="2">
    <name type="scientific">Oryza brachyantha</name>
    <name type="common">malo sina</name>
    <dbReference type="NCBI Taxonomy" id="4533"/>
    <lineage>
        <taxon>Eukaryota</taxon>
        <taxon>Viridiplantae</taxon>
        <taxon>Streptophyta</taxon>
        <taxon>Embryophyta</taxon>
        <taxon>Tracheophyta</taxon>
        <taxon>Spermatophyta</taxon>
        <taxon>Magnoliopsida</taxon>
        <taxon>Liliopsida</taxon>
        <taxon>Poales</taxon>
        <taxon>Poaceae</taxon>
        <taxon>BOP clade</taxon>
        <taxon>Oryzoideae</taxon>
        <taxon>Oryzeae</taxon>
        <taxon>Oryzinae</taxon>
        <taxon>Oryza</taxon>
    </lineage>
</organism>
<evidence type="ECO:0000256" key="1">
    <source>
        <dbReference type="SAM" id="MobiDB-lite"/>
    </source>
</evidence>
<dbReference type="HOGENOM" id="CLU_2416838_0_0_1"/>
<dbReference type="STRING" id="4533.J3N0F0"/>
<feature type="region of interest" description="Disordered" evidence="1">
    <location>
        <begin position="1"/>
        <end position="31"/>
    </location>
</feature>
<keyword evidence="3" id="KW-1185">Reference proteome</keyword>
<name>J3N0F0_ORYBR</name>
<proteinExistence type="predicted"/>
<dbReference type="AlphaFoldDB" id="J3N0F0"/>
<dbReference type="Proteomes" id="UP000006038">
    <property type="component" value="Chromosome 9"/>
</dbReference>
<evidence type="ECO:0000313" key="2">
    <source>
        <dbReference type="EnsemblPlants" id="OB09G27290.1"/>
    </source>
</evidence>